<evidence type="ECO:0000256" key="5">
    <source>
        <dbReference type="ARBA" id="ARBA00022840"/>
    </source>
</evidence>
<evidence type="ECO:0000259" key="11">
    <source>
        <dbReference type="PROSITE" id="PS50014"/>
    </source>
</evidence>
<feature type="domain" description="Bromo" evidence="11">
    <location>
        <begin position="1187"/>
        <end position="1249"/>
    </location>
</feature>
<dbReference type="PROSITE" id="PS51192">
    <property type="entry name" value="HELICASE_ATP_BIND_1"/>
    <property type="match status" value="1"/>
</dbReference>
<evidence type="ECO:0000313" key="15">
    <source>
        <dbReference type="EMBL" id="CEP10281.1"/>
    </source>
</evidence>
<evidence type="ECO:0000259" key="13">
    <source>
        <dbReference type="PROSITE" id="PS51194"/>
    </source>
</evidence>
<dbReference type="Gene3D" id="3.40.50.300">
    <property type="entry name" value="P-loop containing nucleotide triphosphate hydrolases"/>
    <property type="match status" value="1"/>
</dbReference>
<evidence type="ECO:0000256" key="2">
    <source>
        <dbReference type="ARBA" id="ARBA00022741"/>
    </source>
</evidence>
<dbReference type="InterPro" id="IPR036427">
    <property type="entry name" value="Bromodomain-like_sf"/>
</dbReference>
<evidence type="ECO:0000256" key="3">
    <source>
        <dbReference type="ARBA" id="ARBA00022801"/>
    </source>
</evidence>
<name>A0A0B7MW37_9FUNG</name>
<dbReference type="PANTHER" id="PTHR10799">
    <property type="entry name" value="SNF2/RAD54 HELICASE FAMILY"/>
    <property type="match status" value="1"/>
</dbReference>
<feature type="region of interest" description="Disordered" evidence="10">
    <location>
        <begin position="190"/>
        <end position="230"/>
    </location>
</feature>
<dbReference type="InterPro" id="IPR049730">
    <property type="entry name" value="SNF2/RAD54-like_C"/>
</dbReference>
<dbReference type="SMART" id="SM00951">
    <property type="entry name" value="QLQ"/>
    <property type="match status" value="1"/>
</dbReference>
<dbReference type="GO" id="GO:0005694">
    <property type="term" value="C:chromosome"/>
    <property type="evidence" value="ECO:0007669"/>
    <property type="project" value="UniProtKB-ARBA"/>
</dbReference>
<dbReference type="STRING" id="35722.A0A0B7MW37"/>
<evidence type="ECO:0000259" key="12">
    <source>
        <dbReference type="PROSITE" id="PS51192"/>
    </source>
</evidence>
<dbReference type="SUPFAM" id="SSF47370">
    <property type="entry name" value="Bromodomain"/>
    <property type="match status" value="1"/>
</dbReference>
<keyword evidence="8" id="KW-0539">Nucleus</keyword>
<dbReference type="SMART" id="SM01314">
    <property type="entry name" value="SnAC"/>
    <property type="match status" value="1"/>
</dbReference>
<dbReference type="InterPro" id="IPR000330">
    <property type="entry name" value="SNF2_N"/>
</dbReference>
<evidence type="ECO:0000256" key="8">
    <source>
        <dbReference type="ARBA" id="ARBA00023242"/>
    </source>
</evidence>
<dbReference type="SUPFAM" id="SSF52540">
    <property type="entry name" value="P-loop containing nucleoside triphosphate hydrolases"/>
    <property type="match status" value="2"/>
</dbReference>
<dbReference type="Gene3D" id="1.20.920.10">
    <property type="entry name" value="Bromodomain-like"/>
    <property type="match status" value="1"/>
</dbReference>
<dbReference type="GO" id="GO:0004386">
    <property type="term" value="F:helicase activity"/>
    <property type="evidence" value="ECO:0007669"/>
    <property type="project" value="UniProtKB-KW"/>
</dbReference>
<dbReference type="FunFam" id="3.40.50.300:FF:000843">
    <property type="entry name" value="Chromatin structure-remodeling complex subunit snf21"/>
    <property type="match status" value="1"/>
</dbReference>
<keyword evidence="6" id="KW-0804">Transcription</keyword>
<evidence type="ECO:0000256" key="1">
    <source>
        <dbReference type="ARBA" id="ARBA00004123"/>
    </source>
</evidence>
<feature type="domain" description="QLQ" evidence="14">
    <location>
        <begin position="98"/>
        <end position="133"/>
    </location>
</feature>
<dbReference type="CDD" id="cd17996">
    <property type="entry name" value="DEXHc_SMARCA2_SMARCA4"/>
    <property type="match status" value="1"/>
</dbReference>
<dbReference type="GO" id="GO:0005634">
    <property type="term" value="C:nucleus"/>
    <property type="evidence" value="ECO:0007669"/>
    <property type="project" value="UniProtKB-SubCell"/>
</dbReference>
<dbReference type="SMART" id="SM00297">
    <property type="entry name" value="BROMO"/>
    <property type="match status" value="1"/>
</dbReference>
<dbReference type="PRINTS" id="PR00503">
    <property type="entry name" value="BROMODOMAIN"/>
</dbReference>
<keyword evidence="2" id="KW-0547">Nucleotide-binding</keyword>
<dbReference type="GO" id="GO:0042393">
    <property type="term" value="F:histone binding"/>
    <property type="evidence" value="ECO:0007669"/>
    <property type="project" value="InterPro"/>
</dbReference>
<evidence type="ECO:0000313" key="16">
    <source>
        <dbReference type="Proteomes" id="UP000054107"/>
    </source>
</evidence>
<evidence type="ECO:0000256" key="6">
    <source>
        <dbReference type="ARBA" id="ARBA00023015"/>
    </source>
</evidence>
<dbReference type="AlphaFoldDB" id="A0A0B7MW37"/>
<keyword evidence="7 9" id="KW-0103">Bromodomain</keyword>
<dbReference type="GO" id="GO:0016787">
    <property type="term" value="F:hydrolase activity"/>
    <property type="evidence" value="ECO:0007669"/>
    <property type="project" value="UniProtKB-KW"/>
</dbReference>
<dbReference type="Pfam" id="PF14619">
    <property type="entry name" value="SnAC"/>
    <property type="match status" value="1"/>
</dbReference>
<dbReference type="InterPro" id="IPR014001">
    <property type="entry name" value="Helicase_ATP-bd"/>
</dbReference>
<dbReference type="Proteomes" id="UP000054107">
    <property type="component" value="Unassembled WGS sequence"/>
</dbReference>
<dbReference type="SMART" id="SM00487">
    <property type="entry name" value="DEXDc"/>
    <property type="match status" value="1"/>
</dbReference>
<dbReference type="GO" id="GO:0005524">
    <property type="term" value="F:ATP binding"/>
    <property type="evidence" value="ECO:0007669"/>
    <property type="project" value="UniProtKB-KW"/>
</dbReference>
<dbReference type="EMBL" id="LN723682">
    <property type="protein sequence ID" value="CEP10281.1"/>
    <property type="molecule type" value="Genomic_DNA"/>
</dbReference>
<dbReference type="OrthoDB" id="5857104at2759"/>
<dbReference type="CDD" id="cd18793">
    <property type="entry name" value="SF2_C_SNF"/>
    <property type="match status" value="1"/>
</dbReference>
<reference evidence="15 16" key="1">
    <citation type="submission" date="2014-09" db="EMBL/GenBank/DDBJ databases">
        <authorList>
            <person name="Ellenberger Sabrina"/>
        </authorList>
    </citation>
    <scope>NUCLEOTIDE SEQUENCE [LARGE SCALE GENOMIC DNA]</scope>
    <source>
        <strain evidence="15 16">CBS 412.66</strain>
    </source>
</reference>
<dbReference type="InterPro" id="IPR038718">
    <property type="entry name" value="SNF2-like_sf"/>
</dbReference>
<dbReference type="InterPro" id="IPR029295">
    <property type="entry name" value="SnAC"/>
</dbReference>
<keyword evidence="16" id="KW-1185">Reference proteome</keyword>
<evidence type="ECO:0000256" key="4">
    <source>
        <dbReference type="ARBA" id="ARBA00022806"/>
    </source>
</evidence>
<dbReference type="Pfam" id="PF00271">
    <property type="entry name" value="Helicase_C"/>
    <property type="match status" value="1"/>
</dbReference>
<dbReference type="Pfam" id="PF08880">
    <property type="entry name" value="QLQ"/>
    <property type="match status" value="1"/>
</dbReference>
<dbReference type="PROSITE" id="PS51194">
    <property type="entry name" value="HELICASE_CTER"/>
    <property type="match status" value="1"/>
</dbReference>
<accession>A0A0B7MW37</accession>
<evidence type="ECO:0000256" key="7">
    <source>
        <dbReference type="ARBA" id="ARBA00023117"/>
    </source>
</evidence>
<dbReference type="PROSITE" id="PS50014">
    <property type="entry name" value="BROMODOMAIN_2"/>
    <property type="match status" value="1"/>
</dbReference>
<feature type="compositionally biased region" description="Pro residues" evidence="10">
    <location>
        <begin position="196"/>
        <end position="227"/>
    </location>
</feature>
<dbReference type="Gene3D" id="1.20.5.170">
    <property type="match status" value="1"/>
</dbReference>
<dbReference type="Pfam" id="PF00176">
    <property type="entry name" value="SNF2-rel_dom"/>
    <property type="match status" value="1"/>
</dbReference>
<dbReference type="InterPro" id="IPR001650">
    <property type="entry name" value="Helicase_C-like"/>
</dbReference>
<dbReference type="GO" id="GO:0006325">
    <property type="term" value="P:chromatin organization"/>
    <property type="evidence" value="ECO:0007669"/>
    <property type="project" value="UniProtKB-ARBA"/>
</dbReference>
<gene>
    <name evidence="15" type="primary">PARPA_03939.1 scaffold 10640</name>
</gene>
<dbReference type="GO" id="GO:0006355">
    <property type="term" value="P:regulation of DNA-templated transcription"/>
    <property type="evidence" value="ECO:0007669"/>
    <property type="project" value="InterPro"/>
</dbReference>
<organism evidence="15 16">
    <name type="scientific">Parasitella parasitica</name>
    <dbReference type="NCBI Taxonomy" id="35722"/>
    <lineage>
        <taxon>Eukaryota</taxon>
        <taxon>Fungi</taxon>
        <taxon>Fungi incertae sedis</taxon>
        <taxon>Mucoromycota</taxon>
        <taxon>Mucoromycotina</taxon>
        <taxon>Mucoromycetes</taxon>
        <taxon>Mucorales</taxon>
        <taxon>Mucorineae</taxon>
        <taxon>Mucoraceae</taxon>
        <taxon>Parasitella</taxon>
    </lineage>
</organism>
<dbReference type="Gene3D" id="3.40.50.10810">
    <property type="entry name" value="Tandem AAA-ATPase domain"/>
    <property type="match status" value="1"/>
</dbReference>
<dbReference type="InterPro" id="IPR001487">
    <property type="entry name" value="Bromodomain"/>
</dbReference>
<evidence type="ECO:0000256" key="10">
    <source>
        <dbReference type="SAM" id="MobiDB-lite"/>
    </source>
</evidence>
<sequence>MHYNSDSTKQHQDLSISVSIDNGKLSSLMQRARFLQSQGATQQNNTELAQIAQHLALIQSKATPRYDKNLAAAATIEPTLCQPQQAIVRKGVKKDQYVFLPHQLNALKNQIRAYKLISKDAPLPLSLQQAVLNPFTSLLFKSTPSATPIMTSRVHSQKQHSPCNNQENQLSVPSQINLMAWHQTSSPEIFQDTLAPSPPIPPSPPSAPPSAPPPALPAPPPASPPASPGLQYNAYISPTSLLENPTVFHAHASKYHRMSIPSLLPLGIDPESIKSEREKRILSRMQYRYQQSNINLQDDIHNKSLKLHYKQSKLHNELLIGLNNATALVSSTDPHSYRRSKKVTLRESRHVVAMEQEQRKIQQESIQKANNTRINTICYQRSELTSASKKTLGKRIKLGAAVIHYHHNFEEEVHKKSERIVKERILALKNDDEEAYAKLLDDAKDTRLTDLLKQTDQFLWSLTRSVYEQQSTSMHTISEDGPVQKTATADYFLTTHQIQESVSQPGTMVGGRLKDYQIRGLHWMVSLYNNSLNGILADEMGLGKTIQTIGLITYLIEKKKQNGPFLIIAPLSTLANWTLEFDKWTPSISKIVYKGRPQVRKELAKIAKAGQFQVLLTTFEFIVRDAHTLGKIKWLYLIMDEGHRMKNANSKLTSTLKQEYNTKYRLVLTGTPLQNNLPELWALLNFVLPKIFNSVKTFEDWFSAPFSNQGVQDKVNLNEEEQMLVIKRLHKVLRPFLLRRLKSDVESELPDKIERVIKCKLSSLQHKIYQQLKNTSVVYVNNSNDSPISFKGLNNTIMQLRKVCNHPFVFEGVEGVLNPRGKSNDLLYRCSGKFELLDRMLPKLQRAGHRVLIFFQMTSIMNIMEDYLNWRHYRYLRLDGSTKSDDRSTLLYRFNQPNSPYFIFLLSTRAGGLGLNLQAADTVIIFDPDWNPHQDLQAQDRAHRIGQTKEVRIYRLVTLNSVEEKILARAQYKLDIDGKVIQAGKFDNRSTEEDREALLRTLLEDRISNQDDGDSFNEEISNNELNNILKRSDKELEVFKMIDMEWKKEKSVAKERLIQEEELPRILDKPGNIIVDSNSMAFDCDRSRKAKRNVIYDDGLTDAQFMLAIERGQEIPQIGKKRSIEVSPKLTRKRSQRCDPRKALEVDVVPKAVREQLTEIFEACYKVVEESIEFEGEDFYRQRCRLFMDLVDKKEYPDYYILIKNPISMNMIKERIHSYYYENLQEFKNDFHIMFENARIFNEEDSIVFKDANEMERLFDQQLEKQRCQSILPNVEK</sequence>
<dbReference type="FunFam" id="3.40.50.10810:FF:000008">
    <property type="entry name" value="Chromatin structure-remodeling complex subunit snf21"/>
    <property type="match status" value="1"/>
</dbReference>
<dbReference type="InterPro" id="IPR027417">
    <property type="entry name" value="P-loop_NTPase"/>
</dbReference>
<keyword evidence="4" id="KW-0347">Helicase</keyword>
<evidence type="ECO:0000259" key="14">
    <source>
        <dbReference type="PROSITE" id="PS51666"/>
    </source>
</evidence>
<dbReference type="PROSITE" id="PS51666">
    <property type="entry name" value="QLQ"/>
    <property type="match status" value="1"/>
</dbReference>
<evidence type="ECO:0000256" key="9">
    <source>
        <dbReference type="PROSITE-ProRule" id="PRU00035"/>
    </source>
</evidence>
<dbReference type="Pfam" id="PF00439">
    <property type="entry name" value="Bromodomain"/>
    <property type="match status" value="1"/>
</dbReference>
<dbReference type="InterPro" id="IPR014978">
    <property type="entry name" value="Gln-Leu-Gln_QLQ"/>
</dbReference>
<feature type="domain" description="Helicase C-terminal" evidence="13">
    <location>
        <begin position="836"/>
        <end position="997"/>
    </location>
</feature>
<keyword evidence="5" id="KW-0067">ATP-binding</keyword>
<proteinExistence type="predicted"/>
<keyword evidence="3" id="KW-0378">Hydrolase</keyword>
<protein>
    <submittedName>
        <fullName evidence="15">Uncharacterized protein</fullName>
    </submittedName>
</protein>
<dbReference type="GO" id="GO:0006366">
    <property type="term" value="P:transcription by RNA polymerase II"/>
    <property type="evidence" value="ECO:0007669"/>
    <property type="project" value="UniProtKB-ARBA"/>
</dbReference>
<dbReference type="SMART" id="SM00490">
    <property type="entry name" value="HELICc"/>
    <property type="match status" value="1"/>
</dbReference>
<dbReference type="GO" id="GO:1902494">
    <property type="term" value="C:catalytic complex"/>
    <property type="evidence" value="ECO:0007669"/>
    <property type="project" value="UniProtKB-ARBA"/>
</dbReference>
<feature type="domain" description="Helicase ATP-binding" evidence="12">
    <location>
        <begin position="525"/>
        <end position="690"/>
    </location>
</feature>
<keyword evidence="6" id="KW-0805">Transcription regulation</keyword>
<comment type="subcellular location">
    <subcellularLocation>
        <location evidence="1">Nucleus</location>
    </subcellularLocation>
</comment>